<feature type="compositionally biased region" description="Low complexity" evidence="6">
    <location>
        <begin position="124"/>
        <end position="140"/>
    </location>
</feature>
<feature type="domain" description="DEP" evidence="8">
    <location>
        <begin position="23"/>
        <end position="98"/>
    </location>
</feature>
<dbReference type="Pfam" id="PF00610">
    <property type="entry name" value="DEP"/>
    <property type="match status" value="1"/>
</dbReference>
<evidence type="ECO:0000256" key="3">
    <source>
        <dbReference type="ARBA" id="ARBA00022741"/>
    </source>
</evidence>
<dbReference type="PROSITE" id="PS50848">
    <property type="entry name" value="START"/>
    <property type="match status" value="1"/>
</dbReference>
<dbReference type="VEuPathDB" id="FungiDB:H310_10507"/>
<dbReference type="PROSITE" id="PS50011">
    <property type="entry name" value="PROTEIN_KINASE_DOM"/>
    <property type="match status" value="1"/>
</dbReference>
<proteinExistence type="predicted"/>
<dbReference type="Proteomes" id="UP000285060">
    <property type="component" value="Unassembled WGS sequence"/>
</dbReference>
<feature type="domain" description="START" evidence="9">
    <location>
        <begin position="253"/>
        <end position="514"/>
    </location>
</feature>
<dbReference type="SUPFAM" id="SSF56112">
    <property type="entry name" value="Protein kinase-like (PK-like)"/>
    <property type="match status" value="1"/>
</dbReference>
<dbReference type="Pfam" id="PF00069">
    <property type="entry name" value="Pkinase"/>
    <property type="match status" value="1"/>
</dbReference>
<accession>A0A3R6WTL0</accession>
<keyword evidence="2" id="KW-0808">Transferase</keyword>
<evidence type="ECO:0000259" key="7">
    <source>
        <dbReference type="PROSITE" id="PS50011"/>
    </source>
</evidence>
<dbReference type="CDD" id="cd04371">
    <property type="entry name" value="DEP"/>
    <property type="match status" value="1"/>
</dbReference>
<evidence type="ECO:0000256" key="6">
    <source>
        <dbReference type="SAM" id="MobiDB-lite"/>
    </source>
</evidence>
<reference evidence="10 11" key="1">
    <citation type="submission" date="2018-08" db="EMBL/GenBank/DDBJ databases">
        <title>Aphanomyces genome sequencing and annotation.</title>
        <authorList>
            <person name="Minardi D."/>
            <person name="Oidtmann B."/>
            <person name="Van Der Giezen M."/>
            <person name="Studholme D.J."/>
        </authorList>
    </citation>
    <scope>NUCLEOTIDE SEQUENCE [LARGE SCALE GENOMIC DNA]</scope>
    <source>
        <strain evidence="10 11">NJM0002</strain>
    </source>
</reference>
<keyword evidence="11" id="KW-1185">Reference proteome</keyword>
<evidence type="ECO:0000259" key="9">
    <source>
        <dbReference type="PROSITE" id="PS50848"/>
    </source>
</evidence>
<name>A0A3R6WTL0_9STRA</name>
<dbReference type="Gene3D" id="1.10.10.10">
    <property type="entry name" value="Winged helix-like DNA-binding domain superfamily/Winged helix DNA-binding domain"/>
    <property type="match status" value="1"/>
</dbReference>
<evidence type="ECO:0000256" key="5">
    <source>
        <dbReference type="ARBA" id="ARBA00022840"/>
    </source>
</evidence>
<keyword evidence="1" id="KW-0723">Serine/threonine-protein kinase</keyword>
<evidence type="ECO:0000313" key="10">
    <source>
        <dbReference type="EMBL" id="RHY34831.1"/>
    </source>
</evidence>
<dbReference type="InterPro" id="IPR023393">
    <property type="entry name" value="START-like_dom_sf"/>
</dbReference>
<dbReference type="SUPFAM" id="SSF55961">
    <property type="entry name" value="Bet v1-like"/>
    <property type="match status" value="1"/>
</dbReference>
<dbReference type="Gene3D" id="3.30.530.20">
    <property type="match status" value="1"/>
</dbReference>
<gene>
    <name evidence="10" type="ORF">DYB32_000605</name>
</gene>
<dbReference type="GO" id="GO:0005524">
    <property type="term" value="F:ATP binding"/>
    <property type="evidence" value="ECO:0007669"/>
    <property type="project" value="UniProtKB-KW"/>
</dbReference>
<keyword evidence="3" id="KW-0547">Nucleotide-binding</keyword>
<feature type="region of interest" description="Disordered" evidence="6">
    <location>
        <begin position="107"/>
        <end position="149"/>
    </location>
</feature>
<dbReference type="InterPro" id="IPR000591">
    <property type="entry name" value="DEP_dom"/>
</dbReference>
<dbReference type="Gene3D" id="1.10.510.10">
    <property type="entry name" value="Transferase(Phosphotransferase) domain 1"/>
    <property type="match status" value="1"/>
</dbReference>
<dbReference type="SUPFAM" id="SSF46785">
    <property type="entry name" value="Winged helix' DNA-binding domain"/>
    <property type="match status" value="1"/>
</dbReference>
<evidence type="ECO:0000313" key="11">
    <source>
        <dbReference type="Proteomes" id="UP000285060"/>
    </source>
</evidence>
<dbReference type="InterPro" id="IPR000719">
    <property type="entry name" value="Prot_kinase_dom"/>
</dbReference>
<keyword evidence="5" id="KW-0067">ATP-binding</keyword>
<dbReference type="EMBL" id="QUSY01000017">
    <property type="protein sequence ID" value="RHY34831.1"/>
    <property type="molecule type" value="Genomic_DNA"/>
</dbReference>
<evidence type="ECO:0008006" key="12">
    <source>
        <dbReference type="Google" id="ProtNLM"/>
    </source>
</evidence>
<evidence type="ECO:0000256" key="1">
    <source>
        <dbReference type="ARBA" id="ARBA00022527"/>
    </source>
</evidence>
<evidence type="ECO:0000256" key="4">
    <source>
        <dbReference type="ARBA" id="ARBA00022777"/>
    </source>
</evidence>
<dbReference type="SMART" id="SM00049">
    <property type="entry name" value="DEP"/>
    <property type="match status" value="1"/>
</dbReference>
<sequence>MTIAMSDAAADDAAFLKAVSEALRSNVEIKDRRVRLRTQQLCFVGAEAVTFLVTAGHAPTREAAVALGQRLLCNQFLRKLSNSDGEFLDSNLLYRFAEDEAAPIRKASPALGGPFRPTRRSSKFSHATTSSSIEGSSSGSKPRFHSSYRSAGSYDHSTYCHEDEVAQGIRTQSLIDEQRAARLRKSSFCPIESILTVAPVSTVGFTDTCSFYFSPHTTHNSIALTVPIVTAMKAAFSSRNLHARETAVHHLRNQVLKAADPSDKSWMYLKNITGHHGNDVRVFCKTSGGGFQTVLTVGPVHVAPSTFVTHFLDSNERKKMDALFETSQTVEDLLMAHRRDKMHVKNHFHEVFSTAAAAPWMDPEHPMPDEVHWAVQPSERMADMFPEQQQQPHAPHHDMSGLKTDGGVQRILYRTMAPPSAVLSARDFVTFQDCFSMDNGAHCVYEISVEHRDIPSKMERYTRGEVLCLAHIAEPIPGNPNASMLTVVTQVGLKGKLPAFIANLIFEKLISRSFDAQVGSRGRDGVVPDDIVQRISSGGAMPANKDGNKVGLQDFELLAVLGRGYDILVQVAVVLTFVQRDTKRLFMVMDFVQGGDLFAHLRKYGAVPVPRARLYLAEIALAVSHLHALDIVYRDLKPENVCGNNNS</sequence>
<dbReference type="GO" id="GO:0008289">
    <property type="term" value="F:lipid binding"/>
    <property type="evidence" value="ECO:0007669"/>
    <property type="project" value="InterPro"/>
</dbReference>
<evidence type="ECO:0000256" key="2">
    <source>
        <dbReference type="ARBA" id="ARBA00022679"/>
    </source>
</evidence>
<dbReference type="GO" id="GO:0035556">
    <property type="term" value="P:intracellular signal transduction"/>
    <property type="evidence" value="ECO:0007669"/>
    <property type="project" value="InterPro"/>
</dbReference>
<dbReference type="InterPro" id="IPR011009">
    <property type="entry name" value="Kinase-like_dom_sf"/>
</dbReference>
<organism evidence="10 11">
    <name type="scientific">Aphanomyces invadans</name>
    <dbReference type="NCBI Taxonomy" id="157072"/>
    <lineage>
        <taxon>Eukaryota</taxon>
        <taxon>Sar</taxon>
        <taxon>Stramenopiles</taxon>
        <taxon>Oomycota</taxon>
        <taxon>Saprolegniomycetes</taxon>
        <taxon>Saprolegniales</taxon>
        <taxon>Verrucalvaceae</taxon>
        <taxon>Aphanomyces</taxon>
    </lineage>
</organism>
<dbReference type="Pfam" id="PF01852">
    <property type="entry name" value="START"/>
    <property type="match status" value="1"/>
</dbReference>
<feature type="domain" description="Protein kinase" evidence="7">
    <location>
        <begin position="485"/>
        <end position="647"/>
    </location>
</feature>
<evidence type="ECO:0000259" key="8">
    <source>
        <dbReference type="PROSITE" id="PS50186"/>
    </source>
</evidence>
<comment type="caution">
    <text evidence="10">The sequence shown here is derived from an EMBL/GenBank/DDBJ whole genome shotgun (WGS) entry which is preliminary data.</text>
</comment>
<dbReference type="PROSITE" id="PS50186">
    <property type="entry name" value="DEP"/>
    <property type="match status" value="1"/>
</dbReference>
<keyword evidence="4" id="KW-0418">Kinase</keyword>
<dbReference type="GO" id="GO:0004674">
    <property type="term" value="F:protein serine/threonine kinase activity"/>
    <property type="evidence" value="ECO:0007669"/>
    <property type="project" value="UniProtKB-KW"/>
</dbReference>
<dbReference type="Gene3D" id="3.30.200.20">
    <property type="entry name" value="Phosphorylase Kinase, domain 1"/>
    <property type="match status" value="1"/>
</dbReference>
<dbReference type="InterPro" id="IPR002913">
    <property type="entry name" value="START_lipid-bd_dom"/>
</dbReference>
<dbReference type="PANTHER" id="PTHR24351">
    <property type="entry name" value="RIBOSOMAL PROTEIN S6 KINASE"/>
    <property type="match status" value="1"/>
</dbReference>
<dbReference type="InterPro" id="IPR036388">
    <property type="entry name" value="WH-like_DNA-bd_sf"/>
</dbReference>
<dbReference type="InterPro" id="IPR036390">
    <property type="entry name" value="WH_DNA-bd_sf"/>
</dbReference>
<dbReference type="AlphaFoldDB" id="A0A3R6WTL0"/>
<protein>
    <recommendedName>
        <fullName evidence="12">Protein kinase domain-containing protein</fullName>
    </recommendedName>
</protein>